<keyword evidence="1" id="KW-0472">Membrane</keyword>
<name>A0A4R2RBA6_9RHOB</name>
<accession>A0A4R2RBA6</accession>
<dbReference type="OrthoDB" id="9156251at2"/>
<feature type="transmembrane region" description="Helical" evidence="1">
    <location>
        <begin position="365"/>
        <end position="387"/>
    </location>
</feature>
<dbReference type="EMBL" id="SLXU01000013">
    <property type="protein sequence ID" value="TCP60023.1"/>
    <property type="molecule type" value="Genomic_DNA"/>
</dbReference>
<organism evidence="2 3">
    <name type="scientific">Rhodovulum bhavnagarense</name>
    <dbReference type="NCBI Taxonomy" id="992286"/>
    <lineage>
        <taxon>Bacteria</taxon>
        <taxon>Pseudomonadati</taxon>
        <taxon>Pseudomonadota</taxon>
        <taxon>Alphaproteobacteria</taxon>
        <taxon>Rhodobacterales</taxon>
        <taxon>Paracoccaceae</taxon>
        <taxon>Rhodovulum</taxon>
    </lineage>
</organism>
<gene>
    <name evidence="2" type="ORF">EV663_11319</name>
</gene>
<evidence type="ECO:0008006" key="4">
    <source>
        <dbReference type="Google" id="ProtNLM"/>
    </source>
</evidence>
<keyword evidence="3" id="KW-1185">Reference proteome</keyword>
<comment type="caution">
    <text evidence="2">The sequence shown here is derived from an EMBL/GenBank/DDBJ whole genome shotgun (WGS) entry which is preliminary data.</text>
</comment>
<protein>
    <recommendedName>
        <fullName evidence="4">Voltage-dependent anion channel</fullName>
    </recommendedName>
</protein>
<feature type="transmembrane region" description="Helical" evidence="1">
    <location>
        <begin position="110"/>
        <end position="131"/>
    </location>
</feature>
<evidence type="ECO:0000313" key="3">
    <source>
        <dbReference type="Proteomes" id="UP000295050"/>
    </source>
</evidence>
<dbReference type="InterPro" id="IPR059133">
    <property type="entry name" value="TsoY-like"/>
</dbReference>
<feature type="transmembrane region" description="Helical" evidence="1">
    <location>
        <begin position="15"/>
        <end position="38"/>
    </location>
</feature>
<feature type="transmembrane region" description="Helical" evidence="1">
    <location>
        <begin position="332"/>
        <end position="359"/>
    </location>
</feature>
<dbReference type="RefSeq" id="WP_132952124.1">
    <property type="nucleotide sequence ID" value="NZ_SLXU01000013.1"/>
</dbReference>
<dbReference type="NCBIfam" id="NF047644">
    <property type="entry name" value="TsoY_fam"/>
    <property type="match status" value="1"/>
</dbReference>
<proteinExistence type="predicted"/>
<evidence type="ECO:0000256" key="1">
    <source>
        <dbReference type="SAM" id="Phobius"/>
    </source>
</evidence>
<dbReference type="Proteomes" id="UP000295050">
    <property type="component" value="Unassembled WGS sequence"/>
</dbReference>
<feature type="transmembrane region" description="Helical" evidence="1">
    <location>
        <begin position="143"/>
        <end position="164"/>
    </location>
</feature>
<feature type="transmembrane region" description="Helical" evidence="1">
    <location>
        <begin position="218"/>
        <end position="240"/>
    </location>
</feature>
<keyword evidence="1" id="KW-1133">Transmembrane helix</keyword>
<feature type="transmembrane region" description="Helical" evidence="1">
    <location>
        <begin position="185"/>
        <end position="206"/>
    </location>
</feature>
<sequence>MHVDVSRPADRYSPLYFLASLGAGGLSVTFFMYLFFWVDHPAHPVPVFEDVARVFLAGGLPVQGMIVLAYLGITILAFVHYKLLIWNIVQYRRLKGTPKWHELTTTNAETQLLAMPLTLAMAVNVGFVLGLALVPRLWSVVEYLFPLALIAFALVGWIAFRQLGDFLGRVLTRGGVFDVTAHNSFAQLLPTFALAMVAVGFAAPAAMSEVPLTAGVSLIGSTFFGVAAMLYGVVAAITGFNSMLHYGTSRESGPTLLVVIPIMTVLGIMFLRQEHGMSHTFDAEIAGIETLVFLSRLLAVQVVFLLLGLVVLNRQGYWGQYIFGTENSSGAYALVCPGVALSVMLHFWLNAGLVGAGLVTKFSPGFWAISGLAVSIQFVMVWFVWHLNRRHFGHARRAEPVPAE</sequence>
<keyword evidence="1" id="KW-0812">Transmembrane</keyword>
<dbReference type="AlphaFoldDB" id="A0A4R2RBA6"/>
<feature type="transmembrane region" description="Helical" evidence="1">
    <location>
        <begin position="291"/>
        <end position="312"/>
    </location>
</feature>
<evidence type="ECO:0000313" key="2">
    <source>
        <dbReference type="EMBL" id="TCP60023.1"/>
    </source>
</evidence>
<feature type="transmembrane region" description="Helical" evidence="1">
    <location>
        <begin position="252"/>
        <end position="271"/>
    </location>
</feature>
<feature type="transmembrane region" description="Helical" evidence="1">
    <location>
        <begin position="65"/>
        <end position="89"/>
    </location>
</feature>
<reference evidence="2 3" key="1">
    <citation type="submission" date="2019-03" db="EMBL/GenBank/DDBJ databases">
        <title>Genomic Encyclopedia of Type Strains, Phase IV (KMG-IV): sequencing the most valuable type-strain genomes for metagenomic binning, comparative biology and taxonomic classification.</title>
        <authorList>
            <person name="Goeker M."/>
        </authorList>
    </citation>
    <scope>NUCLEOTIDE SEQUENCE [LARGE SCALE GENOMIC DNA]</scope>
    <source>
        <strain evidence="2 3">DSM 24766</strain>
    </source>
</reference>